<dbReference type="Pfam" id="PF13426">
    <property type="entry name" value="PAS_9"/>
    <property type="match status" value="1"/>
</dbReference>
<feature type="transmembrane region" description="Helical" evidence="1">
    <location>
        <begin position="192"/>
        <end position="213"/>
    </location>
</feature>
<dbReference type="OrthoDB" id="342319at2"/>
<protein>
    <submittedName>
        <fullName evidence="4">Signaling protein</fullName>
    </submittedName>
</protein>
<name>A0A2M9ZN19_9LEPT</name>
<sequence length="720" mass="82104">MGFLDRIFQVIRTYSLTGALFLLFIFPGRIFGLELSSLPSEGLFITSGFEVWIPEEGEVLKKPGVYLLDKSKFLPASTTSFGYSSKPHWIRIPIRNSGADNISWVLEVQYGPLDKLDVYLASKGEEPIYKAGDSYPFAVRPIQYRFPSFPFEISPGTSDEIFIRIESHSALNFPMFAYQREDFFARANSEQILLGIYFGSILVMAMYNLFLFLSTRERIYFSFSLYVGVGAFLQCILNGYAFQYLWPNATEWASKSLPCFIYLSLSTCVDFVRIYFSTKRTNPRIDLALKTILSACLMMVIASYFIPGRFSIAAFFGISSLGLVLVLYLGFQALSLNLHAAAFFLSAWITLLLGDFLFILRLANVLPHSFGLAFWGVEWGSSLHILLLALGIADRVSELSKDLTSRVKDLNEAKQNVEQSEMRFRNLFEGAEELLITLDQEGKIIDINRSVSRMTGHLPKEMIGTKFADLLFAQESLNHSYGSLIANDRLEEQLKTRKTVEFHAELKHKYVMEPKPVRIRLQPFESEGKKLFLGKISEISEDILSRFLLSESMHFTLNNYLQNADVLCRQLTSNLSQFVGSEVVTAVRTCVREVLINAIEHGNLGISFDEKTDAMKQGNYMEFIQKRQKEAFYGARTVRVAYSLNAKRIGFEISDEGEGFDFKKILNLDGDRLNEESITHGRGIMMTRKVFDIVKFNDKGNRVLLIKYLEKPLKYKREET</sequence>
<feature type="transmembrane region" description="Helical" evidence="1">
    <location>
        <begin position="338"/>
        <end position="360"/>
    </location>
</feature>
<evidence type="ECO:0000313" key="3">
    <source>
        <dbReference type="EMBL" id="PJZ68513.1"/>
    </source>
</evidence>
<keyword evidence="1" id="KW-0812">Transmembrane</keyword>
<evidence type="ECO:0000313" key="6">
    <source>
        <dbReference type="Proteomes" id="UP000231990"/>
    </source>
</evidence>
<dbReference type="Pfam" id="PF13581">
    <property type="entry name" value="HATPase_c_2"/>
    <property type="match status" value="1"/>
</dbReference>
<dbReference type="Gene3D" id="3.30.565.10">
    <property type="entry name" value="Histidine kinase-like ATPase, C-terminal domain"/>
    <property type="match status" value="1"/>
</dbReference>
<dbReference type="SMART" id="SM00091">
    <property type="entry name" value="PAS"/>
    <property type="match status" value="1"/>
</dbReference>
<reference evidence="5 6" key="1">
    <citation type="submission" date="2017-07" db="EMBL/GenBank/DDBJ databases">
        <title>Leptospira spp. isolated from tropical soils.</title>
        <authorList>
            <person name="Thibeaux R."/>
            <person name="Iraola G."/>
            <person name="Ferres I."/>
            <person name="Bierque E."/>
            <person name="Girault D."/>
            <person name="Soupe-Gilbert M.-E."/>
            <person name="Picardeau M."/>
            <person name="Goarant C."/>
        </authorList>
    </citation>
    <scope>NUCLEOTIDE SEQUENCE [LARGE SCALE GENOMIC DNA]</scope>
    <source>
        <strain evidence="4 6">FH1-B-B1</strain>
        <strain evidence="3 5">FH1-B-C1</strain>
    </source>
</reference>
<keyword evidence="5" id="KW-1185">Reference proteome</keyword>
<dbReference type="NCBIfam" id="TIGR00229">
    <property type="entry name" value="sensory_box"/>
    <property type="match status" value="1"/>
</dbReference>
<organism evidence="4 6">
    <name type="scientific">Leptospira perolatii</name>
    <dbReference type="NCBI Taxonomy" id="2023191"/>
    <lineage>
        <taxon>Bacteria</taxon>
        <taxon>Pseudomonadati</taxon>
        <taxon>Spirochaetota</taxon>
        <taxon>Spirochaetia</taxon>
        <taxon>Leptospirales</taxon>
        <taxon>Leptospiraceae</taxon>
        <taxon>Leptospira</taxon>
    </lineage>
</organism>
<accession>A0A2M9ZN19</accession>
<dbReference type="Pfam" id="PF07696">
    <property type="entry name" value="7TMR-DISMED2"/>
    <property type="match status" value="1"/>
</dbReference>
<evidence type="ECO:0000256" key="1">
    <source>
        <dbReference type="SAM" id="Phobius"/>
    </source>
</evidence>
<dbReference type="CDD" id="cd16936">
    <property type="entry name" value="HATPase_RsbW-like"/>
    <property type="match status" value="1"/>
</dbReference>
<gene>
    <name evidence="3" type="ORF">CH360_15980</name>
    <name evidence="4" type="ORF">CH373_09480</name>
</gene>
<dbReference type="Proteomes" id="UP000231990">
    <property type="component" value="Unassembled WGS sequence"/>
</dbReference>
<feature type="domain" description="PAS" evidence="2">
    <location>
        <begin position="420"/>
        <end position="464"/>
    </location>
</feature>
<feature type="transmembrane region" description="Helical" evidence="1">
    <location>
        <begin position="312"/>
        <end position="331"/>
    </location>
</feature>
<dbReference type="SUPFAM" id="SSF55785">
    <property type="entry name" value="PYP-like sensor domain (PAS domain)"/>
    <property type="match status" value="1"/>
</dbReference>
<feature type="transmembrane region" description="Helical" evidence="1">
    <location>
        <begin position="252"/>
        <end position="275"/>
    </location>
</feature>
<dbReference type="PROSITE" id="PS50112">
    <property type="entry name" value="PAS"/>
    <property type="match status" value="1"/>
</dbReference>
<dbReference type="Gene3D" id="2.60.40.2380">
    <property type="match status" value="1"/>
</dbReference>
<dbReference type="EMBL" id="NPDZ01000005">
    <property type="protein sequence ID" value="PJZ73389.1"/>
    <property type="molecule type" value="Genomic_DNA"/>
</dbReference>
<dbReference type="Gene3D" id="3.30.450.20">
    <property type="entry name" value="PAS domain"/>
    <property type="match status" value="1"/>
</dbReference>
<evidence type="ECO:0000313" key="4">
    <source>
        <dbReference type="EMBL" id="PJZ73389.1"/>
    </source>
</evidence>
<dbReference type="InterPro" id="IPR003594">
    <property type="entry name" value="HATPase_dom"/>
</dbReference>
<evidence type="ECO:0000259" key="2">
    <source>
        <dbReference type="PROSITE" id="PS50112"/>
    </source>
</evidence>
<dbReference type="AlphaFoldDB" id="A0A2M9ZN19"/>
<keyword evidence="1" id="KW-1133">Transmembrane helix</keyword>
<dbReference type="Proteomes" id="UP000231962">
    <property type="component" value="Unassembled WGS sequence"/>
</dbReference>
<feature type="transmembrane region" description="Helical" evidence="1">
    <location>
        <begin position="287"/>
        <end position="306"/>
    </location>
</feature>
<proteinExistence type="predicted"/>
<dbReference type="Pfam" id="PF07695">
    <property type="entry name" value="7TMR-DISM_7TM"/>
    <property type="match status" value="1"/>
</dbReference>
<dbReference type="EMBL" id="NPDY01000021">
    <property type="protein sequence ID" value="PJZ68513.1"/>
    <property type="molecule type" value="Genomic_DNA"/>
</dbReference>
<dbReference type="InterPro" id="IPR035965">
    <property type="entry name" value="PAS-like_dom_sf"/>
</dbReference>
<dbReference type="RefSeq" id="WP_100715061.1">
    <property type="nucleotide sequence ID" value="NZ_NPDZ01000005.1"/>
</dbReference>
<feature type="transmembrane region" description="Helical" evidence="1">
    <location>
        <begin position="225"/>
        <end position="246"/>
    </location>
</feature>
<dbReference type="InterPro" id="IPR000014">
    <property type="entry name" value="PAS"/>
</dbReference>
<keyword evidence="1" id="KW-0472">Membrane</keyword>
<dbReference type="CDD" id="cd00130">
    <property type="entry name" value="PAS"/>
    <property type="match status" value="1"/>
</dbReference>
<dbReference type="InterPro" id="IPR011622">
    <property type="entry name" value="7TMR_DISM_rcpt_extracell_dom2"/>
</dbReference>
<comment type="caution">
    <text evidence="4">The sequence shown here is derived from an EMBL/GenBank/DDBJ whole genome shotgun (WGS) entry which is preliminary data.</text>
</comment>
<evidence type="ECO:0000313" key="5">
    <source>
        <dbReference type="Proteomes" id="UP000231962"/>
    </source>
</evidence>
<dbReference type="InterPro" id="IPR011623">
    <property type="entry name" value="7TMR_DISM_rcpt_extracell_dom1"/>
</dbReference>
<dbReference type="InterPro" id="IPR036890">
    <property type="entry name" value="HATPase_C_sf"/>
</dbReference>